<evidence type="ECO:0000313" key="1">
    <source>
        <dbReference type="EMBL" id="TFU33573.1"/>
    </source>
</evidence>
<protein>
    <submittedName>
        <fullName evidence="1">Deaminase</fullName>
    </submittedName>
</protein>
<gene>
    <name evidence="1" type="ORF">E4U02_04850</name>
</gene>
<dbReference type="AlphaFoldDB" id="A0A4Y9FZ93"/>
<reference evidence="1 2" key="1">
    <citation type="submission" date="2019-03" db="EMBL/GenBank/DDBJ databases">
        <title>Diversity of the mouse oral microbiome.</title>
        <authorList>
            <person name="Joseph S."/>
            <person name="Aduse-Opoku J."/>
            <person name="Curtis M."/>
            <person name="Wade W."/>
            <person name="Hashim A."/>
        </authorList>
    </citation>
    <scope>NUCLEOTIDE SEQUENCE [LARGE SCALE GENOMIC DNA]</scope>
    <source>
        <strain evidence="1 2">P1012</strain>
    </source>
</reference>
<proteinExistence type="predicted"/>
<dbReference type="RefSeq" id="WP_135113702.1">
    <property type="nucleotide sequence ID" value="NZ_JADGLL010000007.1"/>
</dbReference>
<organism evidence="1 2">
    <name type="scientific">Microbacterium paludicola</name>
    <dbReference type="NCBI Taxonomy" id="300019"/>
    <lineage>
        <taxon>Bacteria</taxon>
        <taxon>Bacillati</taxon>
        <taxon>Actinomycetota</taxon>
        <taxon>Actinomycetes</taxon>
        <taxon>Micrococcales</taxon>
        <taxon>Microbacteriaceae</taxon>
        <taxon>Microbacterium</taxon>
    </lineage>
</organism>
<dbReference type="EMBL" id="SPQB01000007">
    <property type="protein sequence ID" value="TFU33573.1"/>
    <property type="molecule type" value="Genomic_DNA"/>
</dbReference>
<sequence length="188" mass="20828">MGSLSFTATVSLDGYVADADGDFNWSGPGDDVFRFHVERMGLVSTEVLGRRTYRLMQYWDTDPKDDSWGADEHEFARRWRGIGLVVASSTLAPADVASERARLVPDLGLDELERIVRDAPGEVEIFGPTTAEPAIRAGMVHNYRFFVVPKVIGGGLRALPADVRLDLRLVEQRQLGSTLYAHYVAPYA</sequence>
<keyword evidence="2" id="KW-1185">Reference proteome</keyword>
<dbReference type="Proteomes" id="UP000298358">
    <property type="component" value="Unassembled WGS sequence"/>
</dbReference>
<evidence type="ECO:0000313" key="2">
    <source>
        <dbReference type="Proteomes" id="UP000298358"/>
    </source>
</evidence>
<accession>A0A4Y9FZ93</accession>
<dbReference type="SUPFAM" id="SSF53597">
    <property type="entry name" value="Dihydrofolate reductase-like"/>
    <property type="match status" value="1"/>
</dbReference>
<dbReference type="OrthoDB" id="7949219at2"/>
<dbReference type="InterPro" id="IPR024072">
    <property type="entry name" value="DHFR-like_dom_sf"/>
</dbReference>
<name>A0A4Y9FZ93_9MICO</name>
<comment type="caution">
    <text evidence="1">The sequence shown here is derived from an EMBL/GenBank/DDBJ whole genome shotgun (WGS) entry which is preliminary data.</text>
</comment>
<dbReference type="Gene3D" id="3.40.430.10">
    <property type="entry name" value="Dihydrofolate Reductase, subunit A"/>
    <property type="match status" value="1"/>
</dbReference>